<evidence type="ECO:0000256" key="6">
    <source>
        <dbReference type="ARBA" id="ARBA00022842"/>
    </source>
</evidence>
<evidence type="ECO:0000256" key="10">
    <source>
        <dbReference type="RuleBase" id="RU000520"/>
    </source>
</evidence>
<dbReference type="FunFam" id="1.10.300.10:FF:000001">
    <property type="entry name" value="Adenylosuccinate synthetase"/>
    <property type="match status" value="1"/>
</dbReference>
<evidence type="ECO:0000256" key="1">
    <source>
        <dbReference type="ARBA" id="ARBA00011738"/>
    </source>
</evidence>
<evidence type="ECO:0000256" key="7">
    <source>
        <dbReference type="ARBA" id="ARBA00023134"/>
    </source>
</evidence>
<sequence length="424" mass="46918">MAVDLLLGLQWGDEGKGKIVDVLTKNYNIIARFQGGPNAGHTLEFDGIKHVLRTIPSGIFHTDSINLIGNGVVIDPVVFVKELEGLDKYKIDYVKNLFISRKAHLILPTHRLLDAASEASKGKAKIGSTLKGIGPTYMDKTGRNGIRVGDLELDNWQDKYRALADKHEALIAFHDVDVQYDLADLEAEFFAAVETLKKLRFIDSEEYIHQAQKEGKTILAEGAQGSLLDIDFGTYPFVTSSNTTAAGACTGLGVPPNKVKEAFGIFKAYTTRVGSGPFPTELFDEVGERMAKVGREFGAVTGRPRRCGWLDLVALRYAVQVNGVTQLIMMKADVLSGFDTLKICTGYNYKGETIHHLPFNIEPENVTPVYTEMKGWKEDLTGMDQASQLPKALNDYIEFLEKELEVPIKIVSVGPDRKQTIHRN</sequence>
<dbReference type="Proteomes" id="UP000184172">
    <property type="component" value="Unassembled WGS sequence"/>
</dbReference>
<comment type="function">
    <text evidence="8">Plays an important role in the de novo pathway of purine nucleotide biosynthesis. Catalyzes the first committed step in the biosynthesis of AMP from IMP.</text>
</comment>
<dbReference type="Gene3D" id="1.10.300.10">
    <property type="entry name" value="Adenylosuccinate Synthetase, subunit A, domain 2"/>
    <property type="match status" value="1"/>
</dbReference>
<gene>
    <name evidence="8" type="primary">purA</name>
    <name evidence="11" type="ORF">SAMN04487908_1159</name>
</gene>
<keyword evidence="3 8" id="KW-0479">Metal-binding</keyword>
<comment type="subcellular location">
    <subcellularLocation>
        <location evidence="8">Cytoplasm</location>
    </subcellularLocation>
</comment>
<dbReference type="InterPro" id="IPR042110">
    <property type="entry name" value="Adenylosuccinate_synth_dom2"/>
</dbReference>
<dbReference type="PANTHER" id="PTHR11846">
    <property type="entry name" value="ADENYLOSUCCINATE SYNTHETASE"/>
    <property type="match status" value="1"/>
</dbReference>
<comment type="cofactor">
    <cofactor evidence="8">
        <name>Mg(2+)</name>
        <dbReference type="ChEBI" id="CHEBI:18420"/>
    </cofactor>
    <text evidence="8">Binds 1 Mg(2+) ion per subunit.</text>
</comment>
<reference evidence="12" key="1">
    <citation type="submission" date="2016-11" db="EMBL/GenBank/DDBJ databases">
        <authorList>
            <person name="Varghese N."/>
            <person name="Submissions S."/>
        </authorList>
    </citation>
    <scope>NUCLEOTIDE SEQUENCE [LARGE SCALE GENOMIC DNA]</scope>
    <source>
        <strain evidence="12">DSM 26349</strain>
    </source>
</reference>
<keyword evidence="12" id="KW-1185">Reference proteome</keyword>
<feature type="binding site" evidence="8">
    <location>
        <begin position="299"/>
        <end position="305"/>
    </location>
    <ligand>
        <name>substrate</name>
    </ligand>
</feature>
<evidence type="ECO:0000256" key="8">
    <source>
        <dbReference type="HAMAP-Rule" id="MF_00011"/>
    </source>
</evidence>
<dbReference type="RefSeq" id="WP_073218729.1">
    <property type="nucleotide sequence ID" value="NZ_FNNS01000018.1"/>
</dbReference>
<dbReference type="AlphaFoldDB" id="A0A1M6IPY3"/>
<dbReference type="InterPro" id="IPR042111">
    <property type="entry name" value="Adenylosuccinate_synth_dom3"/>
</dbReference>
<evidence type="ECO:0000256" key="4">
    <source>
        <dbReference type="ARBA" id="ARBA00022741"/>
    </source>
</evidence>
<dbReference type="InterPro" id="IPR042109">
    <property type="entry name" value="Adenylosuccinate_synth_dom1"/>
</dbReference>
<name>A0A1M6IPY3_9FLAO</name>
<dbReference type="InterPro" id="IPR018220">
    <property type="entry name" value="Adenylosuccin_syn_GTP-bd"/>
</dbReference>
<dbReference type="GO" id="GO:0000287">
    <property type="term" value="F:magnesium ion binding"/>
    <property type="evidence" value="ECO:0007669"/>
    <property type="project" value="UniProtKB-UniRule"/>
</dbReference>
<protein>
    <recommendedName>
        <fullName evidence="8 10">Adenylosuccinate synthetase</fullName>
        <shortName evidence="8">AMPSase</shortName>
        <shortName evidence="8">AdSS</shortName>
        <ecNumber evidence="8 10">6.3.4.4</ecNumber>
    </recommendedName>
    <alternativeName>
        <fullName evidence="8">IMP--aspartate ligase</fullName>
    </alternativeName>
</protein>
<comment type="subunit">
    <text evidence="1 8">Homodimer.</text>
</comment>
<evidence type="ECO:0000256" key="5">
    <source>
        <dbReference type="ARBA" id="ARBA00022755"/>
    </source>
</evidence>
<keyword evidence="5 8" id="KW-0658">Purine biosynthesis</keyword>
<evidence type="ECO:0000313" key="11">
    <source>
        <dbReference type="EMBL" id="SHJ36493.1"/>
    </source>
</evidence>
<dbReference type="Pfam" id="PF00709">
    <property type="entry name" value="Adenylsucc_synt"/>
    <property type="match status" value="1"/>
</dbReference>
<feature type="binding site" evidence="8">
    <location>
        <begin position="40"/>
        <end position="42"/>
    </location>
    <ligand>
        <name>GTP</name>
        <dbReference type="ChEBI" id="CHEBI:37565"/>
    </ligand>
</feature>
<dbReference type="SMART" id="SM00788">
    <property type="entry name" value="Adenylsucc_synt"/>
    <property type="match status" value="1"/>
</dbReference>
<feature type="binding site" evidence="8">
    <location>
        <position position="13"/>
    </location>
    <ligand>
        <name>Mg(2+)</name>
        <dbReference type="ChEBI" id="CHEBI:18420"/>
    </ligand>
</feature>
<feature type="binding site" evidence="8">
    <location>
        <begin position="331"/>
        <end position="333"/>
    </location>
    <ligand>
        <name>GTP</name>
        <dbReference type="ChEBI" id="CHEBI:37565"/>
    </ligand>
</feature>
<dbReference type="CDD" id="cd03108">
    <property type="entry name" value="AdSS"/>
    <property type="match status" value="1"/>
</dbReference>
<keyword evidence="7 8" id="KW-0342">GTP-binding</keyword>
<keyword evidence="2 8" id="KW-0436">Ligase</keyword>
<dbReference type="GO" id="GO:0046040">
    <property type="term" value="P:IMP metabolic process"/>
    <property type="evidence" value="ECO:0007669"/>
    <property type="project" value="TreeGrafter"/>
</dbReference>
<dbReference type="GO" id="GO:0044208">
    <property type="term" value="P:'de novo' AMP biosynthetic process"/>
    <property type="evidence" value="ECO:0007669"/>
    <property type="project" value="UniProtKB-UniRule"/>
</dbReference>
<evidence type="ECO:0000256" key="2">
    <source>
        <dbReference type="ARBA" id="ARBA00022598"/>
    </source>
</evidence>
<feature type="binding site" description="in other chain" evidence="8">
    <location>
        <position position="129"/>
    </location>
    <ligand>
        <name>IMP</name>
        <dbReference type="ChEBI" id="CHEBI:58053"/>
        <note>ligand shared between dimeric partners</note>
    </ligand>
</feature>
<feature type="binding site" evidence="8">
    <location>
        <begin position="12"/>
        <end position="18"/>
    </location>
    <ligand>
        <name>GTP</name>
        <dbReference type="ChEBI" id="CHEBI:37565"/>
    </ligand>
</feature>
<dbReference type="Gene3D" id="3.90.170.10">
    <property type="entry name" value="Adenylosuccinate Synthetase, subunit A, domain 3"/>
    <property type="match status" value="1"/>
</dbReference>
<feature type="binding site" description="in other chain" evidence="8">
    <location>
        <position position="224"/>
    </location>
    <ligand>
        <name>IMP</name>
        <dbReference type="ChEBI" id="CHEBI:58053"/>
        <note>ligand shared between dimeric partners</note>
    </ligand>
</feature>
<feature type="active site" description="Proton donor" evidence="8">
    <location>
        <position position="41"/>
    </location>
</feature>
<feature type="binding site" evidence="8">
    <location>
        <position position="40"/>
    </location>
    <ligand>
        <name>Mg(2+)</name>
        <dbReference type="ChEBI" id="CHEBI:18420"/>
    </ligand>
</feature>
<keyword evidence="8" id="KW-0963">Cytoplasm</keyword>
<proteinExistence type="inferred from homology"/>
<keyword evidence="6 8" id="KW-0460">Magnesium</keyword>
<dbReference type="HAMAP" id="MF_00011">
    <property type="entry name" value="Adenylosucc_synth"/>
    <property type="match status" value="1"/>
</dbReference>
<dbReference type="InterPro" id="IPR033128">
    <property type="entry name" value="Adenylosuccin_syn_Lys_AS"/>
</dbReference>
<evidence type="ECO:0000256" key="3">
    <source>
        <dbReference type="ARBA" id="ARBA00022723"/>
    </source>
</evidence>
<dbReference type="PROSITE" id="PS01266">
    <property type="entry name" value="ADENYLOSUCCIN_SYN_1"/>
    <property type="match status" value="1"/>
</dbReference>
<dbReference type="InterPro" id="IPR027417">
    <property type="entry name" value="P-loop_NTPase"/>
</dbReference>
<feature type="binding site" evidence="8">
    <location>
        <position position="143"/>
    </location>
    <ligand>
        <name>IMP</name>
        <dbReference type="ChEBI" id="CHEBI:58053"/>
        <note>ligand shared between dimeric partners</note>
    </ligand>
</feature>
<dbReference type="FunFam" id="3.90.170.10:FF:000001">
    <property type="entry name" value="Adenylosuccinate synthetase"/>
    <property type="match status" value="1"/>
</dbReference>
<keyword evidence="4 8" id="KW-0547">Nucleotide-binding</keyword>
<dbReference type="Gene3D" id="3.40.440.10">
    <property type="entry name" value="Adenylosuccinate Synthetase, subunit A, domain 1"/>
    <property type="match status" value="1"/>
</dbReference>
<dbReference type="PROSITE" id="PS00513">
    <property type="entry name" value="ADENYLOSUCCIN_SYN_2"/>
    <property type="match status" value="1"/>
</dbReference>
<dbReference type="GO" id="GO:0004019">
    <property type="term" value="F:adenylosuccinate synthase activity"/>
    <property type="evidence" value="ECO:0007669"/>
    <property type="project" value="UniProtKB-UniRule"/>
</dbReference>
<dbReference type="GO" id="GO:0005525">
    <property type="term" value="F:GTP binding"/>
    <property type="evidence" value="ECO:0007669"/>
    <property type="project" value="UniProtKB-UniRule"/>
</dbReference>
<organism evidence="11 12">
    <name type="scientific">Aequorivita viscosa</name>
    <dbReference type="NCBI Taxonomy" id="797419"/>
    <lineage>
        <taxon>Bacteria</taxon>
        <taxon>Pseudomonadati</taxon>
        <taxon>Bacteroidota</taxon>
        <taxon>Flavobacteriia</taxon>
        <taxon>Flavobacteriales</taxon>
        <taxon>Flavobacteriaceae</taxon>
        <taxon>Aequorivita</taxon>
    </lineage>
</organism>
<dbReference type="UniPathway" id="UPA00075">
    <property type="reaction ID" value="UER00335"/>
</dbReference>
<dbReference type="EMBL" id="FQYV01000015">
    <property type="protein sequence ID" value="SHJ36493.1"/>
    <property type="molecule type" value="Genomic_DNA"/>
</dbReference>
<comment type="catalytic activity">
    <reaction evidence="8 10">
        <text>IMP + L-aspartate + GTP = N(6)-(1,2-dicarboxyethyl)-AMP + GDP + phosphate + 2 H(+)</text>
        <dbReference type="Rhea" id="RHEA:15753"/>
        <dbReference type="ChEBI" id="CHEBI:15378"/>
        <dbReference type="ChEBI" id="CHEBI:29991"/>
        <dbReference type="ChEBI" id="CHEBI:37565"/>
        <dbReference type="ChEBI" id="CHEBI:43474"/>
        <dbReference type="ChEBI" id="CHEBI:57567"/>
        <dbReference type="ChEBI" id="CHEBI:58053"/>
        <dbReference type="ChEBI" id="CHEBI:58189"/>
        <dbReference type="EC" id="6.3.4.4"/>
    </reaction>
</comment>
<feature type="binding site" description="in other chain" evidence="8">
    <location>
        <begin position="13"/>
        <end position="16"/>
    </location>
    <ligand>
        <name>IMP</name>
        <dbReference type="ChEBI" id="CHEBI:58053"/>
        <note>ligand shared between dimeric partners</note>
    </ligand>
</feature>
<dbReference type="OrthoDB" id="9807553at2"/>
<dbReference type="STRING" id="797419.SAMN05216556_1189"/>
<dbReference type="InterPro" id="IPR001114">
    <property type="entry name" value="Adenylosuccinate_synthetase"/>
</dbReference>
<feature type="active site" description="Proton acceptor" evidence="8">
    <location>
        <position position="13"/>
    </location>
</feature>
<evidence type="ECO:0000256" key="9">
    <source>
        <dbReference type="PROSITE-ProRule" id="PRU10134"/>
    </source>
</evidence>
<comment type="pathway">
    <text evidence="8 10">Purine metabolism; AMP biosynthesis via de novo pathway; AMP from IMP: step 1/2.</text>
</comment>
<dbReference type="NCBIfam" id="NF002223">
    <property type="entry name" value="PRK01117.1"/>
    <property type="match status" value="1"/>
</dbReference>
<dbReference type="GO" id="GO:0005737">
    <property type="term" value="C:cytoplasm"/>
    <property type="evidence" value="ECO:0007669"/>
    <property type="project" value="UniProtKB-SubCell"/>
</dbReference>
<comment type="similarity">
    <text evidence="8 10">Belongs to the adenylosuccinate synthetase family.</text>
</comment>
<feature type="binding site" evidence="8">
    <location>
        <position position="305"/>
    </location>
    <ligand>
        <name>GTP</name>
        <dbReference type="ChEBI" id="CHEBI:37565"/>
    </ligand>
</feature>
<dbReference type="PANTHER" id="PTHR11846:SF0">
    <property type="entry name" value="ADENYLOSUCCINATE SYNTHETASE"/>
    <property type="match status" value="1"/>
</dbReference>
<evidence type="ECO:0000313" key="12">
    <source>
        <dbReference type="Proteomes" id="UP000184172"/>
    </source>
</evidence>
<feature type="binding site" evidence="8">
    <location>
        <begin position="412"/>
        <end position="414"/>
    </location>
    <ligand>
        <name>GTP</name>
        <dbReference type="ChEBI" id="CHEBI:37565"/>
    </ligand>
</feature>
<feature type="binding site" description="in other chain" evidence="8">
    <location>
        <position position="239"/>
    </location>
    <ligand>
        <name>IMP</name>
        <dbReference type="ChEBI" id="CHEBI:58053"/>
        <note>ligand shared between dimeric partners</note>
    </ligand>
</feature>
<feature type="binding site" description="in other chain" evidence="8">
    <location>
        <begin position="38"/>
        <end position="41"/>
    </location>
    <ligand>
        <name>IMP</name>
        <dbReference type="ChEBI" id="CHEBI:58053"/>
        <note>ligand shared between dimeric partners</note>
    </ligand>
</feature>
<accession>A0A1M6IPY3</accession>
<dbReference type="EC" id="6.3.4.4" evidence="8 10"/>
<feature type="active site" evidence="9">
    <location>
        <position position="140"/>
    </location>
</feature>
<dbReference type="SUPFAM" id="SSF52540">
    <property type="entry name" value="P-loop containing nucleoside triphosphate hydrolases"/>
    <property type="match status" value="1"/>
</dbReference>
<feature type="binding site" description="in other chain" evidence="8">
    <location>
        <position position="303"/>
    </location>
    <ligand>
        <name>IMP</name>
        <dbReference type="ChEBI" id="CHEBI:58053"/>
        <note>ligand shared between dimeric partners</note>
    </ligand>
</feature>
<dbReference type="NCBIfam" id="TIGR00184">
    <property type="entry name" value="purA"/>
    <property type="match status" value="1"/>
</dbReference>